<dbReference type="EMBL" id="QGKV02000759">
    <property type="protein sequence ID" value="KAF3569439.1"/>
    <property type="molecule type" value="Genomic_DNA"/>
</dbReference>
<reference evidence="2 3" key="1">
    <citation type="journal article" date="2020" name="BMC Genomics">
        <title>Intraspecific diversification of the crop wild relative Brassica cretica Lam. using demographic model selection.</title>
        <authorList>
            <person name="Kioukis A."/>
            <person name="Michalopoulou V.A."/>
            <person name="Briers L."/>
            <person name="Pirintsos S."/>
            <person name="Studholme D.J."/>
            <person name="Pavlidis P."/>
            <person name="Sarris P.F."/>
        </authorList>
    </citation>
    <scope>NUCLEOTIDE SEQUENCE [LARGE SCALE GENOMIC DNA]</scope>
    <source>
        <strain evidence="3">cv. PFS-1207/04</strain>
    </source>
</reference>
<sequence>MTTDNTNNMQTPLNGGSNDNQNTPKAAVSVANATANAVMLESSLADVQKSAEENSTSQLHSTGLESRGNVIRDKTPAKHPLLRNETLKVLYLPQGTHRSMMPSMSTWIPATFPTIWKRTLTYIQEEPEADWLGKTLRLINL</sequence>
<name>A0ABQ7DD33_BRACR</name>
<evidence type="ECO:0000256" key="1">
    <source>
        <dbReference type="SAM" id="MobiDB-lite"/>
    </source>
</evidence>
<proteinExistence type="predicted"/>
<dbReference type="Proteomes" id="UP000266723">
    <property type="component" value="Unassembled WGS sequence"/>
</dbReference>
<feature type="region of interest" description="Disordered" evidence="1">
    <location>
        <begin position="46"/>
        <end position="79"/>
    </location>
</feature>
<protein>
    <submittedName>
        <fullName evidence="2">Uncharacterized protein</fullName>
    </submittedName>
</protein>
<accession>A0ABQ7DD33</accession>
<evidence type="ECO:0000313" key="2">
    <source>
        <dbReference type="EMBL" id="KAF3569439.1"/>
    </source>
</evidence>
<organism evidence="2 3">
    <name type="scientific">Brassica cretica</name>
    <name type="common">Mustard</name>
    <dbReference type="NCBI Taxonomy" id="69181"/>
    <lineage>
        <taxon>Eukaryota</taxon>
        <taxon>Viridiplantae</taxon>
        <taxon>Streptophyta</taxon>
        <taxon>Embryophyta</taxon>
        <taxon>Tracheophyta</taxon>
        <taxon>Spermatophyta</taxon>
        <taxon>Magnoliopsida</taxon>
        <taxon>eudicotyledons</taxon>
        <taxon>Gunneridae</taxon>
        <taxon>Pentapetalae</taxon>
        <taxon>rosids</taxon>
        <taxon>malvids</taxon>
        <taxon>Brassicales</taxon>
        <taxon>Brassicaceae</taxon>
        <taxon>Brassiceae</taxon>
        <taxon>Brassica</taxon>
    </lineage>
</organism>
<feature type="region of interest" description="Disordered" evidence="1">
    <location>
        <begin position="1"/>
        <end position="24"/>
    </location>
</feature>
<comment type="caution">
    <text evidence="2">The sequence shown here is derived from an EMBL/GenBank/DDBJ whole genome shotgun (WGS) entry which is preliminary data.</text>
</comment>
<gene>
    <name evidence="2" type="ORF">DY000_02014244</name>
</gene>
<keyword evidence="3" id="KW-1185">Reference proteome</keyword>
<evidence type="ECO:0000313" key="3">
    <source>
        <dbReference type="Proteomes" id="UP000266723"/>
    </source>
</evidence>
<feature type="compositionally biased region" description="Polar residues" evidence="1">
    <location>
        <begin position="53"/>
        <end position="64"/>
    </location>
</feature>